<evidence type="ECO:0000256" key="2">
    <source>
        <dbReference type="ARBA" id="ARBA00023125"/>
    </source>
</evidence>
<dbReference type="Pfam" id="PF00172">
    <property type="entry name" value="Zn_clus"/>
    <property type="match status" value="1"/>
</dbReference>
<dbReference type="GeneID" id="18871714"/>
<dbReference type="SMART" id="SM00066">
    <property type="entry name" value="GAL4"/>
    <property type="match status" value="1"/>
</dbReference>
<dbReference type="RefSeq" id="XP_007377630.1">
    <property type="nucleotide sequence ID" value="XM_007377568.1"/>
</dbReference>
<name>G3AV61_SPAPN</name>
<dbReference type="InterPro" id="IPR036864">
    <property type="entry name" value="Zn2-C6_fun-type_DNA-bd_sf"/>
</dbReference>
<dbReference type="GO" id="GO:0000981">
    <property type="term" value="F:DNA-binding transcription factor activity, RNA polymerase II-specific"/>
    <property type="evidence" value="ECO:0007669"/>
    <property type="project" value="InterPro"/>
</dbReference>
<sequence>MGRKRMRISKVCDFCKNRKVKCDLGNPCSTCDKFRKGEPCTYTAYNTLIQTRKDNHEEHIVEECVKKLSSADSGSSGNINGLGTTGSAPAVSQLDSISESLVQEELAALKQKLKALEESLSRRSVDNSPTNGNSQLHPATTTTPASSVLAPSLTNQTFNPISSLEITNLVGNNPAESPTETINFYDGYSPTYDKEPIRRRNFGPLSWISLTKVDGALGGLWDQLNTIKEQYKGKNMYMAATLNTSQVIEKEFSEKVHVDEGYNDIRPYRETVQSGSIKDKKRNSDPVSAEKLNEKALSIGLSFYQGGLDEEMELVEKIKLVLPKQKVIWLLYKRFFTHLYIAFPFVDEVVLKEQVQKLIGYEDYLDVPIDVKVEKKMDFAYLGILLILLRLSYLSLFSNDSSVNEANLHTTDPSPNAQQVKYLMNNPINIDAIDVAQSCLNQFNLMRSINMTLMQLALFMRLYNSVAPEDGDGINGGDAQVFNAILIQMGFTLGLHREPDNFPDTCNDEKVNNLGRKIWTYLLISDLTLAISNGTMLNISLDAFDTKAPFYKPGNENVIDVELEKITAQCFAQFDISYQPLHEILSTIMKVRGSSNMSELCTKLNYIECHFIERYGNLSNRDKSKRVNEEFLTARLKVYFTGNLFMVSLYFHIFNHYERKRNTELAHYYLKKIFAVVILDLMPFLWECVNDVNMMVSPKSTYLVIIPSYESVAHKSLILISAVYVRVKHKVVSLQSKYNHGPLMKSNNKYRVHYQQLVNIADLLLKCRDVFRECVSKLAHRYYYSWRITKVQNFLHNLYTNDELFRQYRPLHETILFNNDQMLGELQFILENSLAKVKEARNRPKQPVYSNYSHEDPAMRRFSSTPSFETTPDIATNDYKPNEQIDSIWLQMMNMKNEYRDPGTNKFGSGNLNGGTGQVSDPIYNANIGATPNILNPLEGPLAGVGTGLTPGPGNVFTPLNLGNSNELFDNYPIDELFKDFS</sequence>
<dbReference type="FunCoup" id="G3AV61">
    <property type="interactions" value="529"/>
</dbReference>
<dbReference type="OrthoDB" id="5069333at2759"/>
<dbReference type="GO" id="GO:0045944">
    <property type="term" value="P:positive regulation of transcription by RNA polymerase II"/>
    <property type="evidence" value="ECO:0007669"/>
    <property type="project" value="TreeGrafter"/>
</dbReference>
<keyword evidence="8" id="KW-1185">Reference proteome</keyword>
<feature type="compositionally biased region" description="Polar residues" evidence="5">
    <location>
        <begin position="126"/>
        <end position="146"/>
    </location>
</feature>
<dbReference type="InterPro" id="IPR001138">
    <property type="entry name" value="Zn2Cys6_DnaBD"/>
</dbReference>
<evidence type="ECO:0000256" key="3">
    <source>
        <dbReference type="ARBA" id="ARBA00023163"/>
    </source>
</evidence>
<dbReference type="GO" id="GO:0008270">
    <property type="term" value="F:zinc ion binding"/>
    <property type="evidence" value="ECO:0007669"/>
    <property type="project" value="InterPro"/>
</dbReference>
<organism evidence="8">
    <name type="scientific">Spathaspora passalidarum (strain NRRL Y-27907 / 11-Y1)</name>
    <dbReference type="NCBI Taxonomy" id="619300"/>
    <lineage>
        <taxon>Eukaryota</taxon>
        <taxon>Fungi</taxon>
        <taxon>Dikarya</taxon>
        <taxon>Ascomycota</taxon>
        <taxon>Saccharomycotina</taxon>
        <taxon>Pichiomycetes</taxon>
        <taxon>Debaryomycetaceae</taxon>
        <taxon>Spathaspora</taxon>
    </lineage>
</organism>
<evidence type="ECO:0000256" key="1">
    <source>
        <dbReference type="ARBA" id="ARBA00023015"/>
    </source>
</evidence>
<dbReference type="eggNOG" id="ENOG502QRPQ">
    <property type="taxonomic scope" value="Eukaryota"/>
</dbReference>
<dbReference type="PANTHER" id="PTHR31069">
    <property type="entry name" value="OLEATE-ACTIVATED TRANSCRIPTION FACTOR 1-RELATED"/>
    <property type="match status" value="1"/>
</dbReference>
<dbReference type="CDD" id="cd12148">
    <property type="entry name" value="fungal_TF_MHR"/>
    <property type="match status" value="1"/>
</dbReference>
<keyword evidence="4" id="KW-0539">Nucleus</keyword>
<dbReference type="OMA" id="KVCDFCK"/>
<dbReference type="Proteomes" id="UP000000709">
    <property type="component" value="Unassembled WGS sequence"/>
</dbReference>
<evidence type="ECO:0000313" key="7">
    <source>
        <dbReference type="EMBL" id="EGW29864.1"/>
    </source>
</evidence>
<feature type="region of interest" description="Disordered" evidence="5">
    <location>
        <begin position="120"/>
        <end position="147"/>
    </location>
</feature>
<evidence type="ECO:0000313" key="8">
    <source>
        <dbReference type="Proteomes" id="UP000000709"/>
    </source>
</evidence>
<protein>
    <recommendedName>
        <fullName evidence="6">Zn(2)-C6 fungal-type domain-containing protein</fullName>
    </recommendedName>
</protein>
<evidence type="ECO:0000256" key="5">
    <source>
        <dbReference type="SAM" id="MobiDB-lite"/>
    </source>
</evidence>
<keyword evidence="3" id="KW-0804">Transcription</keyword>
<keyword evidence="2" id="KW-0238">DNA-binding</keyword>
<dbReference type="STRING" id="619300.G3AV61"/>
<evidence type="ECO:0000259" key="6">
    <source>
        <dbReference type="PROSITE" id="PS50048"/>
    </source>
</evidence>
<dbReference type="PANTHER" id="PTHR31069:SF12">
    <property type="entry name" value="TRANSCRIPTION FACTOR DOMAIN-CONTAINING PROTEIN"/>
    <property type="match status" value="1"/>
</dbReference>
<reference evidence="7 8" key="1">
    <citation type="journal article" date="2011" name="Proc. Natl. Acad. Sci. U.S.A.">
        <title>Comparative genomics of xylose-fermenting fungi for enhanced biofuel production.</title>
        <authorList>
            <person name="Wohlbach D.J."/>
            <person name="Kuo A."/>
            <person name="Sato T.K."/>
            <person name="Potts K.M."/>
            <person name="Salamov A.A."/>
            <person name="LaButti K.M."/>
            <person name="Sun H."/>
            <person name="Clum A."/>
            <person name="Pangilinan J.L."/>
            <person name="Lindquist E.A."/>
            <person name="Lucas S."/>
            <person name="Lapidus A."/>
            <person name="Jin M."/>
            <person name="Gunawan C."/>
            <person name="Balan V."/>
            <person name="Dale B.E."/>
            <person name="Jeffries T.W."/>
            <person name="Zinkel R."/>
            <person name="Barry K.W."/>
            <person name="Grigoriev I.V."/>
            <person name="Gasch A.P."/>
        </authorList>
    </citation>
    <scope>NUCLEOTIDE SEQUENCE [LARGE SCALE GENOMIC DNA]</scope>
    <source>
        <strain evidence="8">NRRL Y-27907 / 11-Y1</strain>
    </source>
</reference>
<dbReference type="KEGG" id="spaa:SPAPADRAFT_52722"/>
<dbReference type="HOGENOM" id="CLU_005934_0_0_1"/>
<gene>
    <name evidence="7" type="ORF">SPAPADRAFT_52722</name>
</gene>
<accession>G3AV61</accession>
<dbReference type="CDD" id="cd00067">
    <property type="entry name" value="GAL4"/>
    <property type="match status" value="1"/>
</dbReference>
<feature type="domain" description="Zn(2)-C6 fungal-type" evidence="6">
    <location>
        <begin position="11"/>
        <end position="42"/>
    </location>
</feature>
<proteinExistence type="predicted"/>
<evidence type="ECO:0000256" key="4">
    <source>
        <dbReference type="ARBA" id="ARBA00023242"/>
    </source>
</evidence>
<dbReference type="GO" id="GO:0005634">
    <property type="term" value="C:nucleus"/>
    <property type="evidence" value="ECO:0007669"/>
    <property type="project" value="TreeGrafter"/>
</dbReference>
<dbReference type="InterPro" id="IPR050675">
    <property type="entry name" value="OAF3"/>
</dbReference>
<dbReference type="SUPFAM" id="SSF57701">
    <property type="entry name" value="Zn2/Cys6 DNA-binding domain"/>
    <property type="match status" value="1"/>
</dbReference>
<dbReference type="PROSITE" id="PS00463">
    <property type="entry name" value="ZN2_CY6_FUNGAL_1"/>
    <property type="match status" value="1"/>
</dbReference>
<dbReference type="AlphaFoldDB" id="G3AV61"/>
<dbReference type="PROSITE" id="PS50048">
    <property type="entry name" value="ZN2_CY6_FUNGAL_2"/>
    <property type="match status" value="1"/>
</dbReference>
<dbReference type="GO" id="GO:0000978">
    <property type="term" value="F:RNA polymerase II cis-regulatory region sequence-specific DNA binding"/>
    <property type="evidence" value="ECO:0007669"/>
    <property type="project" value="TreeGrafter"/>
</dbReference>
<dbReference type="Gene3D" id="4.10.240.10">
    <property type="entry name" value="Zn(2)-C6 fungal-type DNA-binding domain"/>
    <property type="match status" value="1"/>
</dbReference>
<dbReference type="InParanoid" id="G3AV61"/>
<keyword evidence="1" id="KW-0805">Transcription regulation</keyword>
<dbReference type="EMBL" id="GL996506">
    <property type="protein sequence ID" value="EGW29864.1"/>
    <property type="molecule type" value="Genomic_DNA"/>
</dbReference>